<proteinExistence type="inferred from homology"/>
<protein>
    <submittedName>
        <fullName evidence="3">BolA domain UV induced protein Uvi31</fullName>
    </submittedName>
</protein>
<feature type="compositionally biased region" description="Low complexity" evidence="2">
    <location>
        <begin position="1"/>
        <end position="11"/>
    </location>
</feature>
<dbReference type="EMBL" id="JANBUL010000334">
    <property type="protein sequence ID" value="KAJ2776781.1"/>
    <property type="molecule type" value="Genomic_DNA"/>
</dbReference>
<comment type="similarity">
    <text evidence="1">Belongs to the BolA/IbaG family.</text>
</comment>
<dbReference type="PANTHER" id="PTHR46230:SF7">
    <property type="entry name" value="BOLA-LIKE PROTEIN 1"/>
    <property type="match status" value="1"/>
</dbReference>
<dbReference type="PANTHER" id="PTHR46230">
    <property type="match status" value="1"/>
</dbReference>
<keyword evidence="4" id="KW-1185">Reference proteome</keyword>
<reference evidence="3" key="1">
    <citation type="submission" date="2022-07" db="EMBL/GenBank/DDBJ databases">
        <title>Phylogenomic reconstructions and comparative analyses of Kickxellomycotina fungi.</title>
        <authorList>
            <person name="Reynolds N.K."/>
            <person name="Stajich J.E."/>
            <person name="Barry K."/>
            <person name="Grigoriev I.V."/>
            <person name="Crous P."/>
            <person name="Smith M.E."/>
        </authorList>
    </citation>
    <scope>NUCLEOTIDE SEQUENCE</scope>
    <source>
        <strain evidence="3">NBRC 105414</strain>
    </source>
</reference>
<dbReference type="Proteomes" id="UP001140217">
    <property type="component" value="Unassembled WGS sequence"/>
</dbReference>
<name>A0A9W8H8Y7_9FUNG</name>
<evidence type="ECO:0000256" key="2">
    <source>
        <dbReference type="SAM" id="MobiDB-lite"/>
    </source>
</evidence>
<comment type="caution">
    <text evidence="3">The sequence shown here is derived from an EMBL/GenBank/DDBJ whole genome shotgun (WGS) entry which is preliminary data.</text>
</comment>
<dbReference type="OrthoDB" id="411584at2759"/>
<dbReference type="GO" id="GO:0044572">
    <property type="term" value="P:[4Fe-4S] cluster assembly"/>
    <property type="evidence" value="ECO:0007669"/>
    <property type="project" value="TreeGrafter"/>
</dbReference>
<dbReference type="SUPFAM" id="SSF82657">
    <property type="entry name" value="BolA-like"/>
    <property type="match status" value="1"/>
</dbReference>
<feature type="region of interest" description="Disordered" evidence="2">
    <location>
        <begin position="1"/>
        <end position="20"/>
    </location>
</feature>
<dbReference type="Gene3D" id="3.30.300.90">
    <property type="entry name" value="BolA-like"/>
    <property type="match status" value="1"/>
</dbReference>
<evidence type="ECO:0000313" key="4">
    <source>
        <dbReference type="Proteomes" id="UP001140217"/>
    </source>
</evidence>
<dbReference type="GO" id="GO:0005759">
    <property type="term" value="C:mitochondrial matrix"/>
    <property type="evidence" value="ECO:0007669"/>
    <property type="project" value="TreeGrafter"/>
</dbReference>
<dbReference type="AlphaFoldDB" id="A0A9W8H8Y7"/>
<dbReference type="InterPro" id="IPR002634">
    <property type="entry name" value="BolA"/>
</dbReference>
<evidence type="ECO:0000313" key="3">
    <source>
        <dbReference type="EMBL" id="KAJ2776781.1"/>
    </source>
</evidence>
<dbReference type="PIRSF" id="PIRSF003113">
    <property type="entry name" value="BolA"/>
    <property type="match status" value="1"/>
</dbReference>
<gene>
    <name evidence="3" type="primary">uvi31</name>
    <name evidence="3" type="ORF">H4R18_005486</name>
</gene>
<dbReference type="InterPro" id="IPR036065">
    <property type="entry name" value="BolA-like_sf"/>
</dbReference>
<accession>A0A9W8H8Y7</accession>
<organism evidence="3 4">
    <name type="scientific">Coemansia javaensis</name>
    <dbReference type="NCBI Taxonomy" id="2761396"/>
    <lineage>
        <taxon>Eukaryota</taxon>
        <taxon>Fungi</taxon>
        <taxon>Fungi incertae sedis</taxon>
        <taxon>Zoopagomycota</taxon>
        <taxon>Kickxellomycotina</taxon>
        <taxon>Kickxellomycetes</taxon>
        <taxon>Kickxellales</taxon>
        <taxon>Kickxellaceae</taxon>
        <taxon>Coemansia</taxon>
    </lineage>
</organism>
<dbReference type="Pfam" id="PF01722">
    <property type="entry name" value="BolA"/>
    <property type="match status" value="1"/>
</dbReference>
<sequence>MSTSATTTAAAEGQTGGPVERLIRERISEALRPTELRIVNESHKHRHHQAMRGVDSAETHFRVTVVSRAFAGQTLIARHRTVNALLGDQLRAENGIHALSLVTKTPEEMPGQASGA</sequence>
<evidence type="ECO:0000256" key="1">
    <source>
        <dbReference type="RuleBase" id="RU003860"/>
    </source>
</evidence>